<evidence type="ECO:0000259" key="4">
    <source>
        <dbReference type="PROSITE" id="PS50043"/>
    </source>
</evidence>
<dbReference type="SUPFAM" id="SSF46894">
    <property type="entry name" value="C-terminal effector domain of the bipartite response regulators"/>
    <property type="match status" value="1"/>
</dbReference>
<dbReference type="PROSITE" id="PS50043">
    <property type="entry name" value="HTH_LUXR_2"/>
    <property type="match status" value="1"/>
</dbReference>
<evidence type="ECO:0000313" key="6">
    <source>
        <dbReference type="Proteomes" id="UP000292958"/>
    </source>
</evidence>
<dbReference type="PROSITE" id="PS00622">
    <property type="entry name" value="HTH_LUXR_1"/>
    <property type="match status" value="1"/>
</dbReference>
<dbReference type="SUPFAM" id="SSF53474">
    <property type="entry name" value="alpha/beta-Hydrolases"/>
    <property type="match status" value="1"/>
</dbReference>
<accession>A0A4Q7Y0R6</accession>
<dbReference type="PANTHER" id="PTHR44688">
    <property type="entry name" value="DNA-BINDING TRANSCRIPTIONAL ACTIVATOR DEVR_DOSR"/>
    <property type="match status" value="1"/>
</dbReference>
<name>A0A4Q7Y0R6_9BACT</name>
<sequence>MQQSHIQAVLTFLHLDRVGVCAMGDAALMACQFALRSPDRVSNMAFIGAGDSETNHRILSLRHEHPHLEAKMRGALFGGLIDGDNSSALSAVAQTDEAASYPGGLSEREAEVIRLLATGRTNQQIAEDLFVSLNTVAYHLRNIFNKQDPPIEQRRRRSRTATGFCATRIVWRSMVRRRKRLNYLFRWCAREQTSSVLLARRL</sequence>
<dbReference type="AlphaFoldDB" id="A0A4Q7Y0R6"/>
<dbReference type="RefSeq" id="WP_207231934.1">
    <property type="nucleotide sequence ID" value="NZ_SHKW01000007.1"/>
</dbReference>
<evidence type="ECO:0000256" key="3">
    <source>
        <dbReference type="ARBA" id="ARBA00023163"/>
    </source>
</evidence>
<dbReference type="Gene3D" id="1.10.10.10">
    <property type="entry name" value="Winged helix-like DNA-binding domain superfamily/Winged helix DNA-binding domain"/>
    <property type="match status" value="1"/>
</dbReference>
<feature type="domain" description="HTH luxR-type" evidence="4">
    <location>
        <begin position="98"/>
        <end position="157"/>
    </location>
</feature>
<evidence type="ECO:0000256" key="2">
    <source>
        <dbReference type="ARBA" id="ARBA00023125"/>
    </source>
</evidence>
<dbReference type="Proteomes" id="UP000292958">
    <property type="component" value="Unassembled WGS sequence"/>
</dbReference>
<proteinExistence type="predicted"/>
<dbReference type="InterPro" id="IPR000792">
    <property type="entry name" value="Tscrpt_reg_LuxR_C"/>
</dbReference>
<dbReference type="InterPro" id="IPR036388">
    <property type="entry name" value="WH-like_DNA-bd_sf"/>
</dbReference>
<dbReference type="CDD" id="cd06170">
    <property type="entry name" value="LuxR_C_like"/>
    <property type="match status" value="1"/>
</dbReference>
<keyword evidence="1" id="KW-0805">Transcription regulation</keyword>
<dbReference type="SMART" id="SM00421">
    <property type="entry name" value="HTH_LUXR"/>
    <property type="match status" value="1"/>
</dbReference>
<gene>
    <name evidence="5" type="ORF">BDD14_6201</name>
</gene>
<keyword evidence="3" id="KW-0804">Transcription</keyword>
<reference evidence="5 6" key="1">
    <citation type="submission" date="2019-02" db="EMBL/GenBank/DDBJ databases">
        <title>Genomic Encyclopedia of Archaeal and Bacterial Type Strains, Phase II (KMG-II): from individual species to whole genera.</title>
        <authorList>
            <person name="Goeker M."/>
        </authorList>
    </citation>
    <scope>NUCLEOTIDE SEQUENCE [LARGE SCALE GENOMIC DNA]</scope>
    <source>
        <strain evidence="5 6">DSM 18101</strain>
    </source>
</reference>
<organism evidence="5 6">
    <name type="scientific">Edaphobacter modestus</name>
    <dbReference type="NCBI Taxonomy" id="388466"/>
    <lineage>
        <taxon>Bacteria</taxon>
        <taxon>Pseudomonadati</taxon>
        <taxon>Acidobacteriota</taxon>
        <taxon>Terriglobia</taxon>
        <taxon>Terriglobales</taxon>
        <taxon>Acidobacteriaceae</taxon>
        <taxon>Edaphobacter</taxon>
    </lineage>
</organism>
<protein>
    <submittedName>
        <fullName evidence="5">Regulatory LuxR family protein</fullName>
    </submittedName>
</protein>
<dbReference type="GO" id="GO:0006355">
    <property type="term" value="P:regulation of DNA-templated transcription"/>
    <property type="evidence" value="ECO:0007669"/>
    <property type="project" value="InterPro"/>
</dbReference>
<dbReference type="Pfam" id="PF00196">
    <property type="entry name" value="GerE"/>
    <property type="match status" value="1"/>
</dbReference>
<comment type="caution">
    <text evidence="5">The sequence shown here is derived from an EMBL/GenBank/DDBJ whole genome shotgun (WGS) entry which is preliminary data.</text>
</comment>
<evidence type="ECO:0000313" key="5">
    <source>
        <dbReference type="EMBL" id="RZU29611.1"/>
    </source>
</evidence>
<evidence type="ECO:0000256" key="1">
    <source>
        <dbReference type="ARBA" id="ARBA00023015"/>
    </source>
</evidence>
<dbReference type="PANTHER" id="PTHR44688:SF16">
    <property type="entry name" value="DNA-BINDING TRANSCRIPTIONAL ACTIVATOR DEVR_DOSR"/>
    <property type="match status" value="1"/>
</dbReference>
<dbReference type="InterPro" id="IPR029058">
    <property type="entry name" value="AB_hydrolase_fold"/>
</dbReference>
<dbReference type="InterPro" id="IPR016032">
    <property type="entry name" value="Sig_transdc_resp-reg_C-effctor"/>
</dbReference>
<keyword evidence="6" id="KW-1185">Reference proteome</keyword>
<keyword evidence="2" id="KW-0238">DNA-binding</keyword>
<dbReference type="GO" id="GO:0003677">
    <property type="term" value="F:DNA binding"/>
    <property type="evidence" value="ECO:0007669"/>
    <property type="project" value="UniProtKB-KW"/>
</dbReference>
<dbReference type="PRINTS" id="PR00038">
    <property type="entry name" value="HTHLUXR"/>
</dbReference>
<dbReference type="EMBL" id="SHKW01000007">
    <property type="protein sequence ID" value="RZU29611.1"/>
    <property type="molecule type" value="Genomic_DNA"/>
</dbReference>